<feature type="region of interest" description="Disordered" evidence="1">
    <location>
        <begin position="1"/>
        <end position="68"/>
    </location>
</feature>
<name>A0ABP5JBB9_9ACTN</name>
<feature type="compositionally biased region" description="Basic and acidic residues" evidence="1">
    <location>
        <begin position="19"/>
        <end position="37"/>
    </location>
</feature>
<feature type="region of interest" description="Disordered" evidence="1">
    <location>
        <begin position="94"/>
        <end position="113"/>
    </location>
</feature>
<evidence type="ECO:0000256" key="1">
    <source>
        <dbReference type="SAM" id="MobiDB-lite"/>
    </source>
</evidence>
<organism evidence="2 3">
    <name type="scientific">Kitasatospora saccharophila</name>
    <dbReference type="NCBI Taxonomy" id="407973"/>
    <lineage>
        <taxon>Bacteria</taxon>
        <taxon>Bacillati</taxon>
        <taxon>Actinomycetota</taxon>
        <taxon>Actinomycetes</taxon>
        <taxon>Kitasatosporales</taxon>
        <taxon>Streptomycetaceae</taxon>
        <taxon>Kitasatospora</taxon>
    </lineage>
</organism>
<evidence type="ECO:0000313" key="3">
    <source>
        <dbReference type="Proteomes" id="UP001500897"/>
    </source>
</evidence>
<comment type="caution">
    <text evidence="2">The sequence shown here is derived from an EMBL/GenBank/DDBJ whole genome shotgun (WGS) entry which is preliminary data.</text>
</comment>
<protein>
    <submittedName>
        <fullName evidence="2">Uncharacterized protein</fullName>
    </submittedName>
</protein>
<gene>
    <name evidence="2" type="ORF">GCM10009759_60260</name>
</gene>
<proteinExistence type="predicted"/>
<accession>A0ABP5JBB9</accession>
<evidence type="ECO:0000313" key="2">
    <source>
        <dbReference type="EMBL" id="GAA2115346.1"/>
    </source>
</evidence>
<keyword evidence="3" id="KW-1185">Reference proteome</keyword>
<sequence length="113" mass="11607">MPRLPDQQVGERLQFQRGRVGEGRAEAVDALGERRGGGFDPAVGLEDEGGPGRQPGPGGGGRRRAGGPVRVAGRGAGAWWRAAGVRRDTRAHVLLRTPPPGARQTGDGAGPSG</sequence>
<dbReference type="EMBL" id="BAAANS010000051">
    <property type="protein sequence ID" value="GAA2115346.1"/>
    <property type="molecule type" value="Genomic_DNA"/>
</dbReference>
<dbReference type="Proteomes" id="UP001500897">
    <property type="component" value="Unassembled WGS sequence"/>
</dbReference>
<feature type="compositionally biased region" description="Gly residues" evidence="1">
    <location>
        <begin position="51"/>
        <end position="60"/>
    </location>
</feature>
<reference evidence="3" key="1">
    <citation type="journal article" date="2019" name="Int. J. Syst. Evol. Microbiol.">
        <title>The Global Catalogue of Microorganisms (GCM) 10K type strain sequencing project: providing services to taxonomists for standard genome sequencing and annotation.</title>
        <authorList>
            <consortium name="The Broad Institute Genomics Platform"/>
            <consortium name="The Broad Institute Genome Sequencing Center for Infectious Disease"/>
            <person name="Wu L."/>
            <person name="Ma J."/>
        </authorList>
    </citation>
    <scope>NUCLEOTIDE SEQUENCE [LARGE SCALE GENOMIC DNA]</scope>
    <source>
        <strain evidence="3">JCM 14559</strain>
    </source>
</reference>